<organism evidence="1 2">
    <name type="scientific">Rhizophagus irregularis</name>
    <dbReference type="NCBI Taxonomy" id="588596"/>
    <lineage>
        <taxon>Eukaryota</taxon>
        <taxon>Fungi</taxon>
        <taxon>Fungi incertae sedis</taxon>
        <taxon>Mucoromycota</taxon>
        <taxon>Glomeromycotina</taxon>
        <taxon>Glomeromycetes</taxon>
        <taxon>Glomerales</taxon>
        <taxon>Glomeraceae</taxon>
        <taxon>Rhizophagus</taxon>
    </lineage>
</organism>
<dbReference type="EMBL" id="LLXL01001645">
    <property type="protein sequence ID" value="PKK63481.1"/>
    <property type="molecule type" value="Genomic_DNA"/>
</dbReference>
<comment type="caution">
    <text evidence="1">The sequence shown here is derived from an EMBL/GenBank/DDBJ whole genome shotgun (WGS) entry which is preliminary data.</text>
</comment>
<evidence type="ECO:0000313" key="1">
    <source>
        <dbReference type="EMBL" id="PKK63481.1"/>
    </source>
</evidence>
<proteinExistence type="predicted"/>
<evidence type="ECO:0000313" key="2">
    <source>
        <dbReference type="Proteomes" id="UP000233469"/>
    </source>
</evidence>
<reference evidence="1 2" key="2">
    <citation type="submission" date="2017-10" db="EMBL/GenBank/DDBJ databases">
        <title>Extensive intraspecific genome diversity in a model arbuscular mycorrhizal fungus.</title>
        <authorList>
            <person name="Chen E.C.H."/>
            <person name="Morin E."/>
            <person name="Baudet D."/>
            <person name="Noel J."/>
            <person name="Ndikumana S."/>
            <person name="Charron P."/>
            <person name="St-Onge C."/>
            <person name="Giorgi J."/>
            <person name="Grigoriev I.V."/>
            <person name="Roux C."/>
            <person name="Martin F.M."/>
            <person name="Corradi N."/>
        </authorList>
    </citation>
    <scope>NUCLEOTIDE SEQUENCE [LARGE SCALE GENOMIC DNA]</scope>
    <source>
        <strain evidence="1 2">C2</strain>
    </source>
</reference>
<feature type="non-terminal residue" evidence="1">
    <location>
        <position position="1"/>
    </location>
</feature>
<accession>A0A2N1MPB5</accession>
<reference evidence="1 2" key="1">
    <citation type="submission" date="2016-04" db="EMBL/GenBank/DDBJ databases">
        <title>Genome analyses suggest a sexual origin of heterokaryosis in a supposedly ancient asexual fungus.</title>
        <authorList>
            <person name="Ropars J."/>
            <person name="Sedzielewska K."/>
            <person name="Noel J."/>
            <person name="Charron P."/>
            <person name="Farinelli L."/>
            <person name="Marton T."/>
            <person name="Kruger M."/>
            <person name="Pelin A."/>
            <person name="Brachmann A."/>
            <person name="Corradi N."/>
        </authorList>
    </citation>
    <scope>NUCLEOTIDE SEQUENCE [LARGE SCALE GENOMIC DNA]</scope>
    <source>
        <strain evidence="1 2">C2</strain>
    </source>
</reference>
<name>A0A2N1MPB5_9GLOM</name>
<dbReference type="Proteomes" id="UP000233469">
    <property type="component" value="Unassembled WGS sequence"/>
</dbReference>
<sequence>KIKYIDFNYTLPAEAICPFNMNILPLTDNHIMIIYVKSNNGVKGKYGIIINYSNESFIK</sequence>
<dbReference type="AlphaFoldDB" id="A0A2N1MPB5"/>
<gene>
    <name evidence="1" type="ORF">RhiirC2_758216</name>
</gene>
<protein>
    <submittedName>
        <fullName evidence="1">Uncharacterized protein</fullName>
    </submittedName>
</protein>